<sequence>MPSRAAWVEIDLGAIAHNYKEIRRHMRKDARLCAVVKADAYGHGAIAVARKAIAAGAEYLAVATISEAMKLREAGFTTPLLILGLTKPDSSFDIVDANLTQTICRLDLVQTLSAEAVTQGKKVKVHLAVDTGLGRIGVRPEDAVHFARLVSAMPGIELEGIFSHFALADITDKSYTMEQIRRFQEACASIEAAGIHIPIRHIAESAAILDLPDVHFDMVRAGILQYGLWPSDEVTRPLDLRPAMRFCARIVYIKTIPPGTSIGYGRNFIAQRTSRIATISVGYADGYLRAYAGGCVEVRGKRAPIAGRICMDQCMIDITDIPEARLGDVVTLFGSKTLTADDLARRADTISYEVLCLVSKHVSRIYVK</sequence>
<dbReference type="Proteomes" id="UP001500399">
    <property type="component" value="Unassembled WGS sequence"/>
</dbReference>
<dbReference type="PANTHER" id="PTHR30511:SF0">
    <property type="entry name" value="ALANINE RACEMASE, CATABOLIC-RELATED"/>
    <property type="match status" value="1"/>
</dbReference>
<dbReference type="InterPro" id="IPR009006">
    <property type="entry name" value="Ala_racemase/Decarboxylase_C"/>
</dbReference>
<dbReference type="Pfam" id="PF00842">
    <property type="entry name" value="Ala_racemase_C"/>
    <property type="match status" value="1"/>
</dbReference>
<comment type="pathway">
    <text evidence="4">Amino-acid biosynthesis; D-alanine biosynthesis; D-alanine from L-alanine: step 1/1.</text>
</comment>
<keyword evidence="2 4" id="KW-0663">Pyridoxal phosphate</keyword>
<dbReference type="HAMAP" id="MF_01201">
    <property type="entry name" value="Ala_racemase"/>
    <property type="match status" value="1"/>
</dbReference>
<dbReference type="CDD" id="cd00430">
    <property type="entry name" value="PLPDE_III_AR"/>
    <property type="match status" value="1"/>
</dbReference>
<dbReference type="EC" id="5.1.1.1" evidence="4"/>
<proteinExistence type="inferred from homology"/>
<dbReference type="Gene3D" id="3.20.20.10">
    <property type="entry name" value="Alanine racemase"/>
    <property type="match status" value="1"/>
</dbReference>
<feature type="domain" description="Alanine racemase C-terminal" evidence="5">
    <location>
        <begin position="243"/>
        <end position="367"/>
    </location>
</feature>
<keyword evidence="3 4" id="KW-0413">Isomerase</keyword>
<comment type="catalytic activity">
    <reaction evidence="4">
        <text>L-alanine = D-alanine</text>
        <dbReference type="Rhea" id="RHEA:20249"/>
        <dbReference type="ChEBI" id="CHEBI:57416"/>
        <dbReference type="ChEBI" id="CHEBI:57972"/>
        <dbReference type="EC" id="5.1.1.1"/>
    </reaction>
</comment>
<reference evidence="7" key="1">
    <citation type="journal article" date="2019" name="Int. J. Syst. Evol. Microbiol.">
        <title>The Global Catalogue of Microorganisms (GCM) 10K type strain sequencing project: providing services to taxonomists for standard genome sequencing and annotation.</title>
        <authorList>
            <consortium name="The Broad Institute Genomics Platform"/>
            <consortium name="The Broad Institute Genome Sequencing Center for Infectious Disease"/>
            <person name="Wu L."/>
            <person name="Ma J."/>
        </authorList>
    </citation>
    <scope>NUCLEOTIDE SEQUENCE [LARGE SCALE GENOMIC DNA]</scope>
    <source>
        <strain evidence="7">JCM 8542</strain>
    </source>
</reference>
<keyword evidence="7" id="KW-1185">Reference proteome</keyword>
<dbReference type="PRINTS" id="PR00992">
    <property type="entry name" value="ALARACEMASE"/>
</dbReference>
<evidence type="ECO:0000256" key="2">
    <source>
        <dbReference type="ARBA" id="ARBA00022898"/>
    </source>
</evidence>
<dbReference type="InterPro" id="IPR001608">
    <property type="entry name" value="Ala_racemase_N"/>
</dbReference>
<gene>
    <name evidence="6" type="primary">alr</name>
    <name evidence="6" type="ORF">GCM10008919_14230</name>
</gene>
<feature type="binding site" evidence="4">
    <location>
        <position position="311"/>
    </location>
    <ligand>
        <name>substrate</name>
    </ligand>
</feature>
<evidence type="ECO:0000313" key="6">
    <source>
        <dbReference type="EMBL" id="GAA0212103.1"/>
    </source>
</evidence>
<protein>
    <recommendedName>
        <fullName evidence="4">Alanine racemase</fullName>
        <ecNumber evidence="4">5.1.1.1</ecNumber>
    </recommendedName>
</protein>
<dbReference type="PANTHER" id="PTHR30511">
    <property type="entry name" value="ALANINE RACEMASE"/>
    <property type="match status" value="1"/>
</dbReference>
<evidence type="ECO:0000259" key="5">
    <source>
        <dbReference type="SMART" id="SM01005"/>
    </source>
</evidence>
<feature type="binding site" evidence="4">
    <location>
        <position position="135"/>
    </location>
    <ligand>
        <name>substrate</name>
    </ligand>
</feature>
<accession>A0ABP3CPE2</accession>
<feature type="modified residue" description="N6-(pyridoxal phosphate)lysine" evidence="4">
    <location>
        <position position="37"/>
    </location>
</feature>
<comment type="function">
    <text evidence="4">Catalyzes the interconversion of L-alanine and D-alanine. May also act on other amino acids.</text>
</comment>
<name>A0ABP3CPE2_9FIRM</name>
<evidence type="ECO:0000256" key="1">
    <source>
        <dbReference type="ARBA" id="ARBA00001933"/>
    </source>
</evidence>
<evidence type="ECO:0000256" key="3">
    <source>
        <dbReference type="ARBA" id="ARBA00023235"/>
    </source>
</evidence>
<evidence type="ECO:0000256" key="4">
    <source>
        <dbReference type="HAMAP-Rule" id="MF_01201"/>
    </source>
</evidence>
<dbReference type="SUPFAM" id="SSF51419">
    <property type="entry name" value="PLP-binding barrel"/>
    <property type="match status" value="1"/>
</dbReference>
<feature type="active site" description="Proton acceptor; specific for L-alanine" evidence="4">
    <location>
        <position position="264"/>
    </location>
</feature>
<dbReference type="InterPro" id="IPR029066">
    <property type="entry name" value="PLP-binding_barrel"/>
</dbReference>
<comment type="caution">
    <text evidence="6">The sequence shown here is derived from an EMBL/GenBank/DDBJ whole genome shotgun (WGS) entry which is preliminary data.</text>
</comment>
<feature type="active site" description="Proton acceptor; specific for D-alanine" evidence="4">
    <location>
        <position position="37"/>
    </location>
</feature>
<dbReference type="PROSITE" id="PS00395">
    <property type="entry name" value="ALANINE_RACEMASE"/>
    <property type="match status" value="1"/>
</dbReference>
<dbReference type="NCBIfam" id="TIGR00492">
    <property type="entry name" value="alr"/>
    <property type="match status" value="1"/>
</dbReference>
<dbReference type="SUPFAM" id="SSF50621">
    <property type="entry name" value="Alanine racemase C-terminal domain-like"/>
    <property type="match status" value="1"/>
</dbReference>
<organism evidence="6 7">
    <name type="scientific">Selenomonas dianae</name>
    <dbReference type="NCBI Taxonomy" id="135079"/>
    <lineage>
        <taxon>Bacteria</taxon>
        <taxon>Bacillati</taxon>
        <taxon>Bacillota</taxon>
        <taxon>Negativicutes</taxon>
        <taxon>Selenomonadales</taxon>
        <taxon>Selenomonadaceae</taxon>
        <taxon>Selenomonas</taxon>
    </lineage>
</organism>
<dbReference type="Gene3D" id="2.40.37.10">
    <property type="entry name" value="Lyase, Ornithine Decarboxylase, Chain A, domain 1"/>
    <property type="match status" value="1"/>
</dbReference>
<dbReference type="Pfam" id="PF01168">
    <property type="entry name" value="Ala_racemase_N"/>
    <property type="match status" value="1"/>
</dbReference>
<dbReference type="EMBL" id="BAAACR010000009">
    <property type="protein sequence ID" value="GAA0212103.1"/>
    <property type="molecule type" value="Genomic_DNA"/>
</dbReference>
<dbReference type="RefSeq" id="WP_304986700.1">
    <property type="nucleotide sequence ID" value="NZ_BAAACR010000009.1"/>
</dbReference>
<dbReference type="InterPro" id="IPR011079">
    <property type="entry name" value="Ala_racemase_C"/>
</dbReference>
<evidence type="ECO:0000313" key="7">
    <source>
        <dbReference type="Proteomes" id="UP001500399"/>
    </source>
</evidence>
<dbReference type="InterPro" id="IPR000821">
    <property type="entry name" value="Ala_racemase"/>
</dbReference>
<comment type="similarity">
    <text evidence="4">Belongs to the alanine racemase family.</text>
</comment>
<dbReference type="SMART" id="SM01005">
    <property type="entry name" value="Ala_racemase_C"/>
    <property type="match status" value="1"/>
</dbReference>
<dbReference type="InterPro" id="IPR020622">
    <property type="entry name" value="Ala_racemase_pyridoxalP-BS"/>
</dbReference>
<comment type="cofactor">
    <cofactor evidence="1 4">
        <name>pyridoxal 5'-phosphate</name>
        <dbReference type="ChEBI" id="CHEBI:597326"/>
    </cofactor>
</comment>